<comment type="cofactor">
    <cofactor evidence="1">
        <name>Zn(2+)</name>
        <dbReference type="ChEBI" id="CHEBI:29105"/>
    </cofactor>
</comment>
<keyword evidence="1" id="KW-0862">Zinc</keyword>
<protein>
    <submittedName>
        <fullName evidence="3">Homocysteine S-methyltransferase family protein</fullName>
    </submittedName>
</protein>
<dbReference type="PANTHER" id="PTHR11103">
    <property type="entry name" value="SLR1189 PROTEIN"/>
    <property type="match status" value="1"/>
</dbReference>
<sequence>MTHTTGYRAHLPQLDGALFLTDGGIETTLIFEDGFDLPHFAAFTLLNDTRGTGALKAYFQKYLNIAVQKDMGFILESPTWRASADWGKLLGFNEAQMSAANEDAIFLMRTLRNANSDATQPIVISGCIGPRGDGYDPGDVMTADAAQAYHSLQARAFAKAGADMITAITMTNTPEAIGLTRAAVAEGMPVVISFTVETDGKLPTGQPLGDAIEQVDAETGNAPAYYMINCAHPDHFEPTLRRGGDWLHRLKGLRANASRMSHAELDEAEELDAGQPDELGQDYRRLQSILPGLAVVGGCCGTDHRHVDCISSACTHKAHEPA</sequence>
<feature type="binding site" evidence="1">
    <location>
        <position position="300"/>
    </location>
    <ligand>
        <name>Zn(2+)</name>
        <dbReference type="ChEBI" id="CHEBI:29105"/>
    </ligand>
</feature>
<comment type="caution">
    <text evidence="3">The sequence shown here is derived from an EMBL/GenBank/DDBJ whole genome shotgun (WGS) entry which is preliminary data.</text>
</comment>
<dbReference type="GO" id="GO:0008168">
    <property type="term" value="F:methyltransferase activity"/>
    <property type="evidence" value="ECO:0007669"/>
    <property type="project" value="UniProtKB-UniRule"/>
</dbReference>
<reference evidence="3" key="1">
    <citation type="submission" date="2021-07" db="EMBL/GenBank/DDBJ databases">
        <title>Roseobacter insulae sp. nov., isolated from a tidal flat.</title>
        <authorList>
            <person name="Park S."/>
            <person name="Yoon J.-H."/>
        </authorList>
    </citation>
    <scope>NUCLEOTIDE SEQUENCE</scope>
    <source>
        <strain evidence="3">YSTF-M11</strain>
    </source>
</reference>
<keyword evidence="1" id="KW-0489">Methyltransferase</keyword>
<dbReference type="AlphaFoldDB" id="A0A9X1FYK9"/>
<evidence type="ECO:0000313" key="4">
    <source>
        <dbReference type="Proteomes" id="UP001138661"/>
    </source>
</evidence>
<evidence type="ECO:0000259" key="2">
    <source>
        <dbReference type="PROSITE" id="PS50970"/>
    </source>
</evidence>
<keyword evidence="1" id="KW-0479">Metal-binding</keyword>
<dbReference type="PANTHER" id="PTHR11103:SF18">
    <property type="entry name" value="SLR1189 PROTEIN"/>
    <property type="match status" value="1"/>
</dbReference>
<proteinExistence type="predicted"/>
<dbReference type="GO" id="GO:0032259">
    <property type="term" value="P:methylation"/>
    <property type="evidence" value="ECO:0007669"/>
    <property type="project" value="UniProtKB-KW"/>
</dbReference>
<evidence type="ECO:0000313" key="3">
    <source>
        <dbReference type="EMBL" id="MBW4709998.1"/>
    </source>
</evidence>
<keyword evidence="4" id="KW-1185">Reference proteome</keyword>
<evidence type="ECO:0000256" key="1">
    <source>
        <dbReference type="PROSITE-ProRule" id="PRU00333"/>
    </source>
</evidence>
<keyword evidence="1" id="KW-0808">Transferase</keyword>
<dbReference type="InterPro" id="IPR003726">
    <property type="entry name" value="HCY_dom"/>
</dbReference>
<feature type="binding site" evidence="1">
    <location>
        <position position="299"/>
    </location>
    <ligand>
        <name>Zn(2+)</name>
        <dbReference type="ChEBI" id="CHEBI:29105"/>
    </ligand>
</feature>
<dbReference type="PROSITE" id="PS50970">
    <property type="entry name" value="HCY"/>
    <property type="match status" value="1"/>
</dbReference>
<dbReference type="Pfam" id="PF02574">
    <property type="entry name" value="S-methyl_trans"/>
    <property type="match status" value="1"/>
</dbReference>
<gene>
    <name evidence="3" type="ORF">KX928_19615</name>
</gene>
<dbReference type="RefSeq" id="WP_219506111.1">
    <property type="nucleotide sequence ID" value="NZ_JAHXDN010000006.1"/>
</dbReference>
<feature type="binding site" evidence="1">
    <location>
        <position position="230"/>
    </location>
    <ligand>
        <name>Zn(2+)</name>
        <dbReference type="ChEBI" id="CHEBI:29105"/>
    </ligand>
</feature>
<accession>A0A9X1FYK9</accession>
<dbReference type="GO" id="GO:0046872">
    <property type="term" value="F:metal ion binding"/>
    <property type="evidence" value="ECO:0007669"/>
    <property type="project" value="UniProtKB-KW"/>
</dbReference>
<dbReference type="EMBL" id="JAHXDN010000006">
    <property type="protein sequence ID" value="MBW4709998.1"/>
    <property type="molecule type" value="Genomic_DNA"/>
</dbReference>
<feature type="domain" description="Hcy-binding" evidence="2">
    <location>
        <begin position="7"/>
        <end position="314"/>
    </location>
</feature>
<organism evidence="3 4">
    <name type="scientific">Roseobacter insulae</name>
    <dbReference type="NCBI Taxonomy" id="2859783"/>
    <lineage>
        <taxon>Bacteria</taxon>
        <taxon>Pseudomonadati</taxon>
        <taxon>Pseudomonadota</taxon>
        <taxon>Alphaproteobacteria</taxon>
        <taxon>Rhodobacterales</taxon>
        <taxon>Roseobacteraceae</taxon>
        <taxon>Roseobacter</taxon>
    </lineage>
</organism>
<dbReference type="Proteomes" id="UP001138661">
    <property type="component" value="Unassembled WGS sequence"/>
</dbReference>
<name>A0A9X1FYK9_9RHOB</name>